<proteinExistence type="predicted"/>
<accession>A0A0J0XI17</accession>
<gene>
    <name evidence="2" type="ORF">CC85DRAFT_287265</name>
</gene>
<evidence type="ECO:0000313" key="2">
    <source>
        <dbReference type="EMBL" id="KLT40652.1"/>
    </source>
</evidence>
<sequence>MGILSAFGKSTAPLFLTPTLVNLASQAVNAKSVWPISCLGPLAASAMSAARTSTRSPSGSCQARPHRLPTRICLQYNNAPWCTMAGHTSPDSRVYSLRVLCRAMSRRCVQDREIKLDDTAKAKSRGSGVGHHGNRITPGGGVSLHTFEDKQRLGLSLLRNALERDLHHVP</sequence>
<name>A0A0J0XI17_9TREE</name>
<evidence type="ECO:0000313" key="3">
    <source>
        <dbReference type="Proteomes" id="UP000053611"/>
    </source>
</evidence>
<dbReference type="AlphaFoldDB" id="A0A0J0XI17"/>
<protein>
    <submittedName>
        <fullName evidence="2">Uncharacterized protein</fullName>
    </submittedName>
</protein>
<feature type="region of interest" description="Disordered" evidence="1">
    <location>
        <begin position="119"/>
        <end position="143"/>
    </location>
</feature>
<keyword evidence="3" id="KW-1185">Reference proteome</keyword>
<dbReference type="EMBL" id="KQ087231">
    <property type="protein sequence ID" value="KLT40652.1"/>
    <property type="molecule type" value="Genomic_DNA"/>
</dbReference>
<reference evidence="2 3" key="1">
    <citation type="submission" date="2015-03" db="EMBL/GenBank/DDBJ databases">
        <title>Genomics and transcriptomics of the oil-accumulating basidiomycete yeast T. oleaginosus allow insights into substrate utilization and the diverse evolutionary trajectories of mating systems in fungi.</title>
        <authorList>
            <consortium name="DOE Joint Genome Institute"/>
            <person name="Kourist R."/>
            <person name="Kracht O."/>
            <person name="Bracharz F."/>
            <person name="Lipzen A."/>
            <person name="Nolan M."/>
            <person name="Ohm R."/>
            <person name="Grigoriev I."/>
            <person name="Sun S."/>
            <person name="Heitman J."/>
            <person name="Bruck T."/>
            <person name="Nowrousian M."/>
        </authorList>
    </citation>
    <scope>NUCLEOTIDE SEQUENCE [LARGE SCALE GENOMIC DNA]</scope>
    <source>
        <strain evidence="2 3">IBC0246</strain>
    </source>
</reference>
<dbReference type="Proteomes" id="UP000053611">
    <property type="component" value="Unassembled WGS sequence"/>
</dbReference>
<evidence type="ECO:0000256" key="1">
    <source>
        <dbReference type="SAM" id="MobiDB-lite"/>
    </source>
</evidence>
<organism evidence="2 3">
    <name type="scientific">Cutaneotrichosporon oleaginosum</name>
    <dbReference type="NCBI Taxonomy" id="879819"/>
    <lineage>
        <taxon>Eukaryota</taxon>
        <taxon>Fungi</taxon>
        <taxon>Dikarya</taxon>
        <taxon>Basidiomycota</taxon>
        <taxon>Agaricomycotina</taxon>
        <taxon>Tremellomycetes</taxon>
        <taxon>Trichosporonales</taxon>
        <taxon>Trichosporonaceae</taxon>
        <taxon>Cutaneotrichosporon</taxon>
    </lineage>
</organism>